<keyword evidence="2" id="KW-1185">Reference proteome</keyword>
<dbReference type="RefSeq" id="XP_013420484.1">
    <property type="nucleotide sequence ID" value="XM_013565030.2"/>
</dbReference>
<reference evidence="3" key="1">
    <citation type="submission" date="2025-08" db="UniProtKB">
        <authorList>
            <consortium name="RefSeq"/>
        </authorList>
    </citation>
    <scope>IDENTIFICATION</scope>
    <source>
        <tissue evidence="3">Gonads</tissue>
    </source>
</reference>
<feature type="compositionally biased region" description="Basic and acidic residues" evidence="1">
    <location>
        <begin position="104"/>
        <end position="115"/>
    </location>
</feature>
<sequence length="177" mass="20450">MFITVKYGEGHEAIFNPQCRVGLLLNCIKERCRCLNRDIELSDVQGNVKNLRQSPRRYANEFLTPRQAFVLLQVDNSEDSEYQYIPLLKDDQIITENFMAQLAKKESKENKDRPTSSRRPTSRQRSVVANLKNRRDRDSSQEEKSKSTERKSKKSLSMASLRVPKTSGRRNSAASPR</sequence>
<accession>A0A1S3KDF0</accession>
<evidence type="ECO:0000256" key="1">
    <source>
        <dbReference type="SAM" id="MobiDB-lite"/>
    </source>
</evidence>
<evidence type="ECO:0000313" key="3">
    <source>
        <dbReference type="RefSeq" id="XP_013420484.1"/>
    </source>
</evidence>
<feature type="compositionally biased region" description="Basic and acidic residues" evidence="1">
    <location>
        <begin position="133"/>
        <end position="150"/>
    </location>
</feature>
<dbReference type="KEGG" id="lak:106180860"/>
<dbReference type="AlphaFoldDB" id="A0A1S3KDF0"/>
<dbReference type="PANTHER" id="PTHR33887:SF5">
    <property type="entry name" value="PB1 DOMAIN-CONTAINING PROTEIN"/>
    <property type="match status" value="1"/>
</dbReference>
<protein>
    <submittedName>
        <fullName evidence="3">Uncharacterized protein LOC106180860</fullName>
    </submittedName>
</protein>
<dbReference type="InterPro" id="IPR039471">
    <property type="entry name" value="CXorf65-like"/>
</dbReference>
<evidence type="ECO:0000313" key="2">
    <source>
        <dbReference type="Proteomes" id="UP000085678"/>
    </source>
</evidence>
<organism evidence="2 3">
    <name type="scientific">Lingula anatina</name>
    <name type="common">Brachiopod</name>
    <name type="synonym">Lingula unguis</name>
    <dbReference type="NCBI Taxonomy" id="7574"/>
    <lineage>
        <taxon>Eukaryota</taxon>
        <taxon>Metazoa</taxon>
        <taxon>Spiralia</taxon>
        <taxon>Lophotrochozoa</taxon>
        <taxon>Brachiopoda</taxon>
        <taxon>Linguliformea</taxon>
        <taxon>Lingulata</taxon>
        <taxon>Lingulida</taxon>
        <taxon>Linguloidea</taxon>
        <taxon>Lingulidae</taxon>
        <taxon>Lingula</taxon>
    </lineage>
</organism>
<dbReference type="PANTHER" id="PTHR33887">
    <property type="entry name" value="PB1 DOMAIN-CONTAINING PROTEIN"/>
    <property type="match status" value="1"/>
</dbReference>
<gene>
    <name evidence="3" type="primary">LOC106180860</name>
</gene>
<name>A0A1S3KDF0_LINAN</name>
<proteinExistence type="predicted"/>
<feature type="compositionally biased region" description="Low complexity" evidence="1">
    <location>
        <begin position="117"/>
        <end position="126"/>
    </location>
</feature>
<dbReference type="OrthoDB" id="2109241at2759"/>
<dbReference type="InParanoid" id="A0A1S3KDF0"/>
<dbReference type="Proteomes" id="UP000085678">
    <property type="component" value="Unplaced"/>
</dbReference>
<dbReference type="GeneID" id="106180860"/>
<dbReference type="Pfam" id="PF15874">
    <property type="entry name" value="Il2rg"/>
    <property type="match status" value="1"/>
</dbReference>
<feature type="region of interest" description="Disordered" evidence="1">
    <location>
        <begin position="104"/>
        <end position="177"/>
    </location>
</feature>